<dbReference type="PANTHER" id="PTHR31859">
    <property type="entry name" value="TETRATRICOPEPTIDE REPEAT PROTEIN 39 FAMILY MEMBER"/>
    <property type="match status" value="1"/>
</dbReference>
<dbReference type="AlphaFoldDB" id="A0AAD4DK54"/>
<dbReference type="EMBL" id="JAAAIL010000085">
    <property type="protein sequence ID" value="KAG0280078.1"/>
    <property type="molecule type" value="Genomic_DNA"/>
</dbReference>
<feature type="compositionally biased region" description="Polar residues" evidence="1">
    <location>
        <begin position="1"/>
        <end position="13"/>
    </location>
</feature>
<gene>
    <name evidence="2" type="primary">TTC39B</name>
    <name evidence="2" type="ORF">BGZ95_011379</name>
</gene>
<feature type="region of interest" description="Disordered" evidence="1">
    <location>
        <begin position="1"/>
        <end position="53"/>
    </location>
</feature>
<accession>A0AAD4DK54</accession>
<keyword evidence="3" id="KW-1185">Reference proteome</keyword>
<dbReference type="PANTHER" id="PTHR31859:SF1">
    <property type="entry name" value="TETRATRICOPEPTIDE REPEAT PROTEIN 39C"/>
    <property type="match status" value="1"/>
</dbReference>
<evidence type="ECO:0000313" key="3">
    <source>
        <dbReference type="Proteomes" id="UP001194580"/>
    </source>
</evidence>
<reference evidence="2" key="1">
    <citation type="journal article" date="2020" name="Fungal Divers.">
        <title>Resolving the Mortierellaceae phylogeny through synthesis of multi-gene phylogenetics and phylogenomics.</title>
        <authorList>
            <person name="Vandepol N."/>
            <person name="Liber J."/>
            <person name="Desiro A."/>
            <person name="Na H."/>
            <person name="Kennedy M."/>
            <person name="Barry K."/>
            <person name="Grigoriev I.V."/>
            <person name="Miller A.N."/>
            <person name="O'Donnell K."/>
            <person name="Stajich J.E."/>
            <person name="Bonito G."/>
        </authorList>
    </citation>
    <scope>NUCLEOTIDE SEQUENCE</scope>
    <source>
        <strain evidence="2">NRRL 28262</strain>
    </source>
</reference>
<evidence type="ECO:0000256" key="1">
    <source>
        <dbReference type="SAM" id="MobiDB-lite"/>
    </source>
</evidence>
<protein>
    <submittedName>
        <fullName evidence="2">Tetratricopeptide repeat protein 39B</fullName>
    </submittedName>
</protein>
<evidence type="ECO:0000313" key="2">
    <source>
        <dbReference type="EMBL" id="KAG0280078.1"/>
    </source>
</evidence>
<dbReference type="Pfam" id="PF10300">
    <property type="entry name" value="Iml2-TPR_39"/>
    <property type="match status" value="1"/>
</dbReference>
<sequence length="653" mass="71788">MTDKANATISGSNAQAAAAADDDATLMRQLEEELKNTSMDDDDADGDSSASASASISSAKVQANMLSAGEQELADQGMLDGVQIFFENQFVEAQRIFATQDQVNPVYALGSGALAFMKACMTFNESDIQTATKLLQHAEALCNAQIQAAPKKTVPLMSSVSKLVSSGWSYFGYKDTAKSKGNSPAGTPPPPPPKYMTNGEIRARVIRAEGLLLTSLILLLQESIMSYLKAGLNLRKGYKSYENVWLELKAMGDEVSSLVDNNTLGGIHFGLGTINIVLAMMPAKILRIISSFGYTGDKAFGFDLVSKAISGKGIRSPLGSLMFLAYYTILAGFAPSVLGETNIPIADKILKDALRDYRESAFFLYFEGRNCRLKGNIKESTDAFELASSKATVEWGSELQRLCDYELGLNCAISLQWTDATVYFERLAKENYWSKAFFLYFKAASLEAAGHKKEALPIYQSIPGLVNRKFGGRTILVEQYVTRKVKLFEQNAFEETNLPALEILLIWNAFASMTPQDLETSLGQVDSQISKNRGATGLDSLAVLKTIKGAILHQLGRHKEGAECLNWVMDLPAGKIVEEKWVVPFACWEAGVGSWMEDKDLGGDRRWARAKGFWDKAMGFSGYEFEFRLSVRIHAAMMRINDTVEQMKLKAFH</sequence>
<proteinExistence type="predicted"/>
<organism evidence="2 3">
    <name type="scientific">Linnemannia exigua</name>
    <dbReference type="NCBI Taxonomy" id="604196"/>
    <lineage>
        <taxon>Eukaryota</taxon>
        <taxon>Fungi</taxon>
        <taxon>Fungi incertae sedis</taxon>
        <taxon>Mucoromycota</taxon>
        <taxon>Mortierellomycotina</taxon>
        <taxon>Mortierellomycetes</taxon>
        <taxon>Mortierellales</taxon>
        <taxon>Mortierellaceae</taxon>
        <taxon>Linnemannia</taxon>
    </lineage>
</organism>
<name>A0AAD4DK54_9FUNG</name>
<dbReference type="Proteomes" id="UP001194580">
    <property type="component" value="Unassembled WGS sequence"/>
</dbReference>
<dbReference type="InterPro" id="IPR019412">
    <property type="entry name" value="IML2/TPR_39"/>
</dbReference>
<comment type="caution">
    <text evidence="2">The sequence shown here is derived from an EMBL/GenBank/DDBJ whole genome shotgun (WGS) entry which is preliminary data.</text>
</comment>